<dbReference type="RefSeq" id="WP_090768739.1">
    <property type="nucleotide sequence ID" value="NZ_FNFB01000014.1"/>
</dbReference>
<name>A0A1G9GPP7_9ACTN</name>
<keyword evidence="3" id="KW-1185">Reference proteome</keyword>
<dbReference type="Proteomes" id="UP000198683">
    <property type="component" value="Unassembled WGS sequence"/>
</dbReference>
<sequence length="287" mass="30624">MPLTTEVYRTPAGQQAVAEWCAARLDRWPVAHERQLIPTSAGETHLTTAGTGSDLVVLLPGTNANAATYLPPAAALARRGPVVIADLPGRPGLSAASRPRRDRLQWYGRWLADVLEQIGDRQAVVLGHSLGGAIAPACDSPRIAARVLVSTGGLTRLRVGPALLAATMSWLARPTPARSAALLGHFVAPGHTVPSTLVDWYTLVARHCRSTLAPPPLPAETLRRCGAVPCLVATGEHDVFLPPRRLRPAARRHLATALHVIPDAGHLVTDEHPHRITALLDEIPPRP</sequence>
<evidence type="ECO:0000259" key="1">
    <source>
        <dbReference type="Pfam" id="PF12697"/>
    </source>
</evidence>
<dbReference type="InterPro" id="IPR000073">
    <property type="entry name" value="AB_hydrolase_1"/>
</dbReference>
<dbReference type="PANTHER" id="PTHR43194:SF2">
    <property type="entry name" value="PEROXISOMAL MEMBRANE PROTEIN LPX1"/>
    <property type="match status" value="1"/>
</dbReference>
<dbReference type="Pfam" id="PF12697">
    <property type="entry name" value="Abhydrolase_6"/>
    <property type="match status" value="1"/>
</dbReference>
<dbReference type="InterPro" id="IPR029058">
    <property type="entry name" value="AB_hydrolase_fold"/>
</dbReference>
<organism evidence="2 3">
    <name type="scientific">Nonomuraea maritima</name>
    <dbReference type="NCBI Taxonomy" id="683260"/>
    <lineage>
        <taxon>Bacteria</taxon>
        <taxon>Bacillati</taxon>
        <taxon>Actinomycetota</taxon>
        <taxon>Actinomycetes</taxon>
        <taxon>Streptosporangiales</taxon>
        <taxon>Streptosporangiaceae</taxon>
        <taxon>Nonomuraea</taxon>
    </lineage>
</organism>
<evidence type="ECO:0000313" key="3">
    <source>
        <dbReference type="Proteomes" id="UP000198683"/>
    </source>
</evidence>
<dbReference type="SUPFAM" id="SSF53474">
    <property type="entry name" value="alpha/beta-Hydrolases"/>
    <property type="match status" value="1"/>
</dbReference>
<dbReference type="Gene3D" id="3.40.50.1820">
    <property type="entry name" value="alpha/beta hydrolase"/>
    <property type="match status" value="1"/>
</dbReference>
<protein>
    <submittedName>
        <fullName evidence="2">Pimeloyl-ACP methyl ester carboxylesterase</fullName>
    </submittedName>
</protein>
<feature type="domain" description="AB hydrolase-1" evidence="1">
    <location>
        <begin position="56"/>
        <end position="277"/>
    </location>
</feature>
<dbReference type="PANTHER" id="PTHR43194">
    <property type="entry name" value="HYDROLASE ALPHA/BETA FOLD FAMILY"/>
    <property type="match status" value="1"/>
</dbReference>
<dbReference type="EMBL" id="FNFB01000014">
    <property type="protein sequence ID" value="SDL02485.1"/>
    <property type="molecule type" value="Genomic_DNA"/>
</dbReference>
<reference evidence="2 3" key="1">
    <citation type="submission" date="2016-10" db="EMBL/GenBank/DDBJ databases">
        <authorList>
            <person name="de Groot N.N."/>
        </authorList>
    </citation>
    <scope>NUCLEOTIDE SEQUENCE [LARGE SCALE GENOMIC DNA]</scope>
    <source>
        <strain evidence="2 3">CGMCC 4.5681</strain>
    </source>
</reference>
<dbReference type="AlphaFoldDB" id="A0A1G9GPP7"/>
<dbReference type="STRING" id="683260.SAMN05421874_114164"/>
<dbReference type="OrthoDB" id="5513277at2"/>
<dbReference type="GO" id="GO:0003824">
    <property type="term" value="F:catalytic activity"/>
    <property type="evidence" value="ECO:0007669"/>
    <property type="project" value="UniProtKB-ARBA"/>
</dbReference>
<dbReference type="InterPro" id="IPR050228">
    <property type="entry name" value="Carboxylesterase_BioH"/>
</dbReference>
<accession>A0A1G9GPP7</accession>
<proteinExistence type="predicted"/>
<evidence type="ECO:0000313" key="2">
    <source>
        <dbReference type="EMBL" id="SDL02485.1"/>
    </source>
</evidence>
<gene>
    <name evidence="2" type="ORF">SAMN05421874_114164</name>
</gene>